<keyword evidence="1" id="KW-0949">S-adenosyl-L-methionine</keyword>
<dbReference type="SUPFAM" id="SSF118196">
    <property type="entry name" value="YaeB-like"/>
    <property type="match status" value="1"/>
</dbReference>
<dbReference type="STRING" id="1287727.SAMN05443999_11130"/>
<name>A0A1H7UV36_9RHOB</name>
<reference evidence="4 5" key="1">
    <citation type="submission" date="2016-10" db="EMBL/GenBank/DDBJ databases">
        <authorList>
            <person name="de Groot N.N."/>
        </authorList>
    </citation>
    <scope>NUCLEOTIDE SEQUENCE [LARGE SCALE GENOMIC DNA]</scope>
    <source>
        <strain evidence="4 5">DSM 100674</strain>
    </source>
</reference>
<dbReference type="PANTHER" id="PTHR12818">
    <property type="entry name" value="TRNA (ADENINE(37)-N6)-METHYLTRANSFERASE"/>
    <property type="match status" value="1"/>
</dbReference>
<dbReference type="InterPro" id="IPR036413">
    <property type="entry name" value="YaeB-like_sf"/>
</dbReference>
<dbReference type="OrthoDB" id="9804309at2"/>
<dbReference type="CDD" id="cd09281">
    <property type="entry name" value="UPF0066"/>
    <property type="match status" value="1"/>
</dbReference>
<evidence type="ECO:0000313" key="5">
    <source>
        <dbReference type="Proteomes" id="UP000199582"/>
    </source>
</evidence>
<keyword evidence="4" id="KW-0489">Methyltransferase</keyword>
<comment type="similarity">
    <text evidence="2">Belongs to the tRNA methyltransferase O family.</text>
</comment>
<keyword evidence="5" id="KW-1185">Reference proteome</keyword>
<protein>
    <submittedName>
        <fullName evidence="4">tRNA-Thr(GGU) m(6)t(6)A37 methyltransferase TsaA</fullName>
    </submittedName>
</protein>
<dbReference type="InterPro" id="IPR040372">
    <property type="entry name" value="YaeB-like"/>
</dbReference>
<evidence type="ECO:0000256" key="1">
    <source>
        <dbReference type="ARBA" id="ARBA00022691"/>
    </source>
</evidence>
<gene>
    <name evidence="4" type="ORF">SAMN05443999_11130</name>
</gene>
<accession>A0A1H7UV36</accession>
<dbReference type="PROSITE" id="PS51668">
    <property type="entry name" value="TSAA_2"/>
    <property type="match status" value="1"/>
</dbReference>
<evidence type="ECO:0000313" key="4">
    <source>
        <dbReference type="EMBL" id="SEM00832.1"/>
    </source>
</evidence>
<proteinExistence type="inferred from homology"/>
<evidence type="ECO:0000259" key="3">
    <source>
        <dbReference type="PROSITE" id="PS51668"/>
    </source>
</evidence>
<dbReference type="AlphaFoldDB" id="A0A1H7UV36"/>
<dbReference type="NCBIfam" id="TIGR00104">
    <property type="entry name" value="tRNA_TsaA"/>
    <property type="match status" value="1"/>
</dbReference>
<dbReference type="PANTHER" id="PTHR12818:SF0">
    <property type="entry name" value="TRNA (ADENINE(37)-N6)-METHYLTRANSFERASE"/>
    <property type="match status" value="1"/>
</dbReference>
<feature type="domain" description="TsaA-like" evidence="3">
    <location>
        <begin position="22"/>
        <end position="153"/>
    </location>
</feature>
<dbReference type="GO" id="GO:0032259">
    <property type="term" value="P:methylation"/>
    <property type="evidence" value="ECO:0007669"/>
    <property type="project" value="UniProtKB-KW"/>
</dbReference>
<sequence>MHSRLRSGERTVTPPETPDAGLWFIGRIHTPWAMREDCPRQGRLDGPECRIEIFAPWAAALEGIGAYGHLEILYWLDRSRRDLVRQNPKDDGQRFFGTFALRSPQRPNPIGISKVRLVAVEGAALIVRGLDCLDGTPLIDIKPDRCEFTPKAPAKAADPHGQG</sequence>
<dbReference type="InterPro" id="IPR036414">
    <property type="entry name" value="YaeB_N_sf"/>
</dbReference>
<dbReference type="Gene3D" id="2.40.30.70">
    <property type="entry name" value="YaeB-like"/>
    <property type="match status" value="1"/>
</dbReference>
<evidence type="ECO:0000256" key="2">
    <source>
        <dbReference type="ARBA" id="ARBA00033753"/>
    </source>
</evidence>
<dbReference type="GO" id="GO:0008168">
    <property type="term" value="F:methyltransferase activity"/>
    <property type="evidence" value="ECO:0007669"/>
    <property type="project" value="UniProtKB-KW"/>
</dbReference>
<dbReference type="Proteomes" id="UP000199582">
    <property type="component" value="Unassembled WGS sequence"/>
</dbReference>
<dbReference type="EMBL" id="FOAG01000011">
    <property type="protein sequence ID" value="SEM00832.1"/>
    <property type="molecule type" value="Genomic_DNA"/>
</dbReference>
<dbReference type="Pfam" id="PF01980">
    <property type="entry name" value="TrmO_N"/>
    <property type="match status" value="1"/>
</dbReference>
<keyword evidence="4" id="KW-0808">Transferase</keyword>
<dbReference type="InterPro" id="IPR023370">
    <property type="entry name" value="TrmO-like_N"/>
</dbReference>
<organism evidence="4 5">
    <name type="scientific">Roseovarius azorensis</name>
    <dbReference type="NCBI Taxonomy" id="1287727"/>
    <lineage>
        <taxon>Bacteria</taxon>
        <taxon>Pseudomonadati</taxon>
        <taxon>Pseudomonadota</taxon>
        <taxon>Alphaproteobacteria</taxon>
        <taxon>Rhodobacterales</taxon>
        <taxon>Roseobacteraceae</taxon>
        <taxon>Roseovarius</taxon>
    </lineage>
</organism>
<dbReference type="RefSeq" id="WP_093038719.1">
    <property type="nucleotide sequence ID" value="NZ_FOAG01000011.1"/>
</dbReference>